<evidence type="ECO:0000256" key="1">
    <source>
        <dbReference type="ARBA" id="ARBA00004651"/>
    </source>
</evidence>
<dbReference type="Gene3D" id="3.40.50.300">
    <property type="entry name" value="P-loop containing nucleotide triphosphate hydrolases"/>
    <property type="match status" value="1"/>
</dbReference>
<feature type="region of interest" description="Disordered" evidence="17">
    <location>
        <begin position="185"/>
        <end position="214"/>
    </location>
</feature>
<sequence>MRATTFGFGEILPESAREFALRRLQEFVGLAVMALTVALGVALATWSISDPSLNHATNAAVHNLLGAKGAIVADLVMQMLGVSAIVLLAPLGMFGWRVFSHRGVGGIARFLVYWFVGVFSAAAVASLLPMTDRWPLPTGLGGVIGDALVVLPKRYFSPFGLALSGVTYLAIAILSLAASLGPGAPDQENDEKIDATDSGAQRDSSKAPPNVHSTIARDSTPFPKFFSTLSLLQSIFRLPHRGAKPNHEIAGRQFNELRSTFEYPPKTIAEAHTGATGEGSSYTVENQGKRFEPVGHGKKRLQIGPSDSSAIGGSVALTSYAPPSTNLLAPGKKLTGAVTQDSLEQNARLLEGVLEDFSVKGDIVSVYPGPVVTLYEFEPAPGIKSSRVIGLSDDIARSMSAVSARVAVVPGRNAIGIELPNPRRETVYLRELLASPDFVETRHKLAIALGKTIGGEPVIVDLAKMPHLLVAGTTGSGKSVAINTMILSLLYKHKPQECRLIMVDPKMLELSVYDGIPHLLTPVVTDPKKAVVALKWAVREMEDRYKKMSKLGVRNIDGFNARVAEAREKGEIISRTVQTGFDRETGEAVYEEEQMDLAVLPYIVVIVDEMADLMMVAGKEIEGAIQRLAQMARAAGIHLIMATQRPSVDVITGTIKANFPTRISFQVTSKIDSRTILGEMGAEQLLGQGDMLYMQGGGRISRVHGPFVSDVEVEKVVAHLKMQGQPEYLDAVTVEDEGEDDEADATTYAGDDEGSDLFDRAVAIVLRDKKCSTSYVQRRLSIGYNKAASLVERMEKEGVVGPANHAGKRQILIGGGIDRGAFEVGE</sequence>
<evidence type="ECO:0000256" key="2">
    <source>
        <dbReference type="ARBA" id="ARBA00006474"/>
    </source>
</evidence>
<dbReference type="SUPFAM" id="SSF52540">
    <property type="entry name" value="P-loop containing nucleoside triphosphate hydrolases"/>
    <property type="match status" value="1"/>
</dbReference>
<feature type="transmembrane region" description="Helical" evidence="18">
    <location>
        <begin position="27"/>
        <end position="48"/>
    </location>
</feature>
<evidence type="ECO:0000256" key="15">
    <source>
        <dbReference type="ARBA" id="ARBA00025923"/>
    </source>
</evidence>
<evidence type="ECO:0000256" key="8">
    <source>
        <dbReference type="ARBA" id="ARBA00022829"/>
    </source>
</evidence>
<feature type="transmembrane region" description="Helical" evidence="18">
    <location>
        <begin position="75"/>
        <end position="99"/>
    </location>
</feature>
<dbReference type="Proteomes" id="UP001139104">
    <property type="component" value="Unassembled WGS sequence"/>
</dbReference>
<evidence type="ECO:0000256" key="6">
    <source>
        <dbReference type="ARBA" id="ARBA00022692"/>
    </source>
</evidence>
<keyword evidence="5" id="KW-0132">Cell division</keyword>
<dbReference type="InterPro" id="IPR041027">
    <property type="entry name" value="FtsK_alpha"/>
</dbReference>
<evidence type="ECO:0000256" key="13">
    <source>
        <dbReference type="ARBA" id="ARBA00023306"/>
    </source>
</evidence>
<feature type="binding site" evidence="16">
    <location>
        <begin position="472"/>
        <end position="479"/>
    </location>
    <ligand>
        <name>ATP</name>
        <dbReference type="ChEBI" id="CHEBI:30616"/>
    </ligand>
</feature>
<comment type="similarity">
    <text evidence="2">Belongs to the FtsK/SpoIIIE/SftA family.</text>
</comment>
<evidence type="ECO:0000256" key="14">
    <source>
        <dbReference type="ARBA" id="ARBA00024784"/>
    </source>
</evidence>
<dbReference type="PANTHER" id="PTHR22683:SF41">
    <property type="entry name" value="DNA TRANSLOCASE FTSK"/>
    <property type="match status" value="1"/>
</dbReference>
<keyword evidence="13" id="KW-0131">Cell cycle</keyword>
<comment type="subcellular location">
    <subcellularLocation>
        <location evidence="1">Cell membrane</location>
        <topology evidence="1">Multi-pass membrane protein</topology>
    </subcellularLocation>
</comment>
<dbReference type="RefSeq" id="WP_243065538.1">
    <property type="nucleotide sequence ID" value="NZ_JAIVFP010000001.1"/>
</dbReference>
<dbReference type="InterPro" id="IPR003593">
    <property type="entry name" value="AAA+_ATPase"/>
</dbReference>
<dbReference type="SMART" id="SM00843">
    <property type="entry name" value="Ftsk_gamma"/>
    <property type="match status" value="1"/>
</dbReference>
<comment type="subunit">
    <text evidence="15">Homohexamer. Forms a ring that surrounds DNA.</text>
</comment>
<feature type="transmembrane region" description="Helical" evidence="18">
    <location>
        <begin position="111"/>
        <end position="128"/>
    </location>
</feature>
<dbReference type="Gene3D" id="3.30.980.40">
    <property type="match status" value="1"/>
</dbReference>
<evidence type="ECO:0000313" key="21">
    <source>
        <dbReference type="Proteomes" id="UP001139104"/>
    </source>
</evidence>
<dbReference type="Pfam" id="PF13491">
    <property type="entry name" value="FtsK_4TM"/>
    <property type="match status" value="1"/>
</dbReference>
<dbReference type="InterPro" id="IPR018541">
    <property type="entry name" value="Ftsk_gamma"/>
</dbReference>
<feature type="domain" description="FtsK" evidence="19">
    <location>
        <begin position="455"/>
        <end position="674"/>
    </location>
</feature>
<evidence type="ECO:0000256" key="4">
    <source>
        <dbReference type="ARBA" id="ARBA00022475"/>
    </source>
</evidence>
<dbReference type="PANTHER" id="PTHR22683">
    <property type="entry name" value="SPORULATION PROTEIN RELATED"/>
    <property type="match status" value="1"/>
</dbReference>
<dbReference type="EMBL" id="JAIVFP010000001">
    <property type="protein sequence ID" value="MCI4681476.1"/>
    <property type="molecule type" value="Genomic_DNA"/>
</dbReference>
<dbReference type="InterPro" id="IPR036388">
    <property type="entry name" value="WH-like_DNA-bd_sf"/>
</dbReference>
<name>A0ABS9Z1F5_9HYPH</name>
<evidence type="ECO:0000256" key="9">
    <source>
        <dbReference type="ARBA" id="ARBA00022840"/>
    </source>
</evidence>
<dbReference type="Gene3D" id="1.10.10.10">
    <property type="entry name" value="Winged helix-like DNA-binding domain superfamily/Winged helix DNA-binding domain"/>
    <property type="match status" value="1"/>
</dbReference>
<keyword evidence="9 16" id="KW-0067">ATP-binding</keyword>
<comment type="function">
    <text evidence="14">Essential cell division protein that coordinates cell division and chromosome segregation. The N-terminus is involved in assembly of the cell-division machinery. The C-terminus functions as a DNA motor that moves dsDNA in an ATP-dependent manner towards the dif recombination site, which is located within the replication terminus region. Translocation stops specifically at Xer-dif sites, where FtsK interacts with the Xer recombinase, allowing activation of chromosome unlinking by recombination. FtsK orienting polar sequences (KOPS) guide the direction of DNA translocation. FtsK can remove proteins from DNA as it translocates, but translocation stops specifically at XerCD-dif site, thereby preventing removal of XerC and XerD from dif.</text>
</comment>
<dbReference type="Pfam" id="PF09397">
    <property type="entry name" value="FtsK_gamma"/>
    <property type="match status" value="1"/>
</dbReference>
<keyword evidence="12 18" id="KW-0472">Membrane</keyword>
<proteinExistence type="inferred from homology"/>
<evidence type="ECO:0000313" key="20">
    <source>
        <dbReference type="EMBL" id="MCI4681476.1"/>
    </source>
</evidence>
<keyword evidence="4" id="KW-1003">Cell membrane</keyword>
<reference evidence="20" key="1">
    <citation type="journal article" date="2022" name="ISME J.">
        <title>Identification of active gaseous-alkane degraders at natural gas seeps.</title>
        <authorList>
            <person name="Farhan Ul Haque M."/>
            <person name="Hernandez M."/>
            <person name="Crombie A.T."/>
            <person name="Murrell J.C."/>
        </authorList>
    </citation>
    <scope>NUCLEOTIDE SEQUENCE</scope>
    <source>
        <strain evidence="20">PC2</strain>
    </source>
</reference>
<evidence type="ECO:0000256" key="12">
    <source>
        <dbReference type="ARBA" id="ARBA00023136"/>
    </source>
</evidence>
<dbReference type="Pfam" id="PF17854">
    <property type="entry name" value="FtsK_alpha"/>
    <property type="match status" value="1"/>
</dbReference>
<evidence type="ECO:0000256" key="5">
    <source>
        <dbReference type="ARBA" id="ARBA00022618"/>
    </source>
</evidence>
<dbReference type="InterPro" id="IPR050206">
    <property type="entry name" value="FtsK/SpoIIIE/SftA"/>
</dbReference>
<comment type="caution">
    <text evidence="20">The sequence shown here is derived from an EMBL/GenBank/DDBJ whole genome shotgun (WGS) entry which is preliminary data.</text>
</comment>
<dbReference type="SMART" id="SM00382">
    <property type="entry name" value="AAA"/>
    <property type="match status" value="1"/>
</dbReference>
<gene>
    <name evidence="20" type="ORF">K2U94_01600</name>
</gene>
<evidence type="ECO:0000256" key="7">
    <source>
        <dbReference type="ARBA" id="ARBA00022741"/>
    </source>
</evidence>
<evidence type="ECO:0000256" key="18">
    <source>
        <dbReference type="SAM" id="Phobius"/>
    </source>
</evidence>
<organism evidence="20 21">
    <name type="scientific">Candidatus Rhodoblastus alkanivorans</name>
    <dbReference type="NCBI Taxonomy" id="2954117"/>
    <lineage>
        <taxon>Bacteria</taxon>
        <taxon>Pseudomonadati</taxon>
        <taxon>Pseudomonadota</taxon>
        <taxon>Alphaproteobacteria</taxon>
        <taxon>Hyphomicrobiales</taxon>
        <taxon>Rhodoblastaceae</taxon>
        <taxon>Rhodoblastus</taxon>
    </lineage>
</organism>
<keyword evidence="10 18" id="KW-1133">Transmembrane helix</keyword>
<evidence type="ECO:0000256" key="17">
    <source>
        <dbReference type="SAM" id="MobiDB-lite"/>
    </source>
</evidence>
<dbReference type="SUPFAM" id="SSF46785">
    <property type="entry name" value="Winged helix' DNA-binding domain"/>
    <property type="match status" value="1"/>
</dbReference>
<keyword evidence="8" id="KW-0159">Chromosome partition</keyword>
<evidence type="ECO:0000256" key="10">
    <source>
        <dbReference type="ARBA" id="ARBA00022989"/>
    </source>
</evidence>
<dbReference type="InterPro" id="IPR036390">
    <property type="entry name" value="WH_DNA-bd_sf"/>
</dbReference>
<dbReference type="CDD" id="cd01127">
    <property type="entry name" value="TrwB_TraG_TraD_VirD4"/>
    <property type="match status" value="1"/>
</dbReference>
<dbReference type="PROSITE" id="PS50901">
    <property type="entry name" value="FTSK"/>
    <property type="match status" value="1"/>
</dbReference>
<dbReference type="InterPro" id="IPR025199">
    <property type="entry name" value="FtsK_4TM"/>
</dbReference>
<evidence type="ECO:0000259" key="19">
    <source>
        <dbReference type="PROSITE" id="PS50901"/>
    </source>
</evidence>
<keyword evidence="7 16" id="KW-0547">Nucleotide-binding</keyword>
<dbReference type="Pfam" id="PF01580">
    <property type="entry name" value="FtsK_SpoIIIE"/>
    <property type="match status" value="1"/>
</dbReference>
<evidence type="ECO:0000256" key="16">
    <source>
        <dbReference type="PROSITE-ProRule" id="PRU00289"/>
    </source>
</evidence>
<keyword evidence="21" id="KW-1185">Reference proteome</keyword>
<evidence type="ECO:0000256" key="11">
    <source>
        <dbReference type="ARBA" id="ARBA00023125"/>
    </source>
</evidence>
<feature type="transmembrane region" description="Helical" evidence="18">
    <location>
        <begin position="159"/>
        <end position="180"/>
    </location>
</feature>
<dbReference type="InterPro" id="IPR027417">
    <property type="entry name" value="P-loop_NTPase"/>
</dbReference>
<keyword evidence="6 18" id="KW-0812">Transmembrane</keyword>
<protein>
    <recommendedName>
        <fullName evidence="3">DNA translocase FtsK</fullName>
    </recommendedName>
</protein>
<dbReference type="InterPro" id="IPR002543">
    <property type="entry name" value="FtsK_dom"/>
</dbReference>
<feature type="transmembrane region" description="Helical" evidence="18">
    <location>
        <begin position="134"/>
        <end position="152"/>
    </location>
</feature>
<accession>A0ABS9Z1F5</accession>
<evidence type="ECO:0000256" key="3">
    <source>
        <dbReference type="ARBA" id="ARBA00020887"/>
    </source>
</evidence>
<keyword evidence="11" id="KW-0238">DNA-binding</keyword>